<proteinExistence type="predicted"/>
<dbReference type="KEGG" id="rsp:RSP_2759"/>
<evidence type="ECO:0000313" key="1">
    <source>
        <dbReference type="EMBL" id="ABA78915.1"/>
    </source>
</evidence>
<dbReference type="EnsemblBacteria" id="ABA78915">
    <property type="protein sequence ID" value="ABA78915"/>
    <property type="gene ID" value="RSP_2759"/>
</dbReference>
<name>Q3J2R9_CERS4</name>
<protein>
    <submittedName>
        <fullName evidence="1">Uncharacterized protein</fullName>
    </submittedName>
</protein>
<dbReference type="RefSeq" id="WP_011337723.1">
    <property type="nucleotide sequence ID" value="NC_007493.2"/>
</dbReference>
<dbReference type="OrthoDB" id="9999639at2"/>
<dbReference type="GeneID" id="3720490"/>
<dbReference type="STRING" id="272943.RSP_2759"/>
<keyword evidence="2" id="KW-1185">Reference proteome</keyword>
<dbReference type="AlphaFoldDB" id="Q3J2R9"/>
<reference evidence="2" key="1">
    <citation type="submission" date="2005-09" db="EMBL/GenBank/DDBJ databases">
        <title>Complete sequence of chromosome 1 of Rhodobacter sphaeroides 2.4.1.</title>
        <authorList>
            <person name="Copeland A."/>
            <person name="Lucas S."/>
            <person name="Lapidus A."/>
            <person name="Barry K."/>
            <person name="Detter J.C."/>
            <person name="Glavina T."/>
            <person name="Hammon N."/>
            <person name="Israni S."/>
            <person name="Pitluck S."/>
            <person name="Richardson P."/>
            <person name="Mackenzie C."/>
            <person name="Choudhary M."/>
            <person name="Larimer F."/>
            <person name="Hauser L.J."/>
            <person name="Land M."/>
            <person name="Donohue T.J."/>
            <person name="Kaplan S."/>
        </authorList>
    </citation>
    <scope>NUCLEOTIDE SEQUENCE [LARGE SCALE GENOMIC DNA]</scope>
    <source>
        <strain evidence="2">ATCC 17023 / DSM 158 / JCM 6121 / CCUG 31486 / LMG 2827 / NBRC 12203 / NCIMB 8253 / ATH 2.4.1.</strain>
    </source>
</reference>
<organism evidence="1 2">
    <name type="scientific">Cereibacter sphaeroides (strain ATCC 17023 / DSM 158 / JCM 6121 / CCUG 31486 / LMG 2827 / NBRC 12203 / NCIMB 8253 / ATH 2.4.1.)</name>
    <name type="common">Rhodobacter sphaeroides</name>
    <dbReference type="NCBI Taxonomy" id="272943"/>
    <lineage>
        <taxon>Bacteria</taxon>
        <taxon>Pseudomonadati</taxon>
        <taxon>Pseudomonadota</taxon>
        <taxon>Alphaproteobacteria</taxon>
        <taxon>Rhodobacterales</taxon>
        <taxon>Paracoccaceae</taxon>
        <taxon>Cereibacter</taxon>
    </lineage>
</organism>
<dbReference type="EMBL" id="CP000143">
    <property type="protein sequence ID" value="ABA78915.1"/>
    <property type="molecule type" value="Genomic_DNA"/>
</dbReference>
<sequence>MNNLAAALLERRFPLADAAAALSVPAAVLQLGAGDDGAIPFRRAVRLALAHHRTLAYAVRGPAPAPSDQRAYQRHLPAARQAVGTAISGALATAAERVAGLPAAHPWDKQARDRVATALRTASMRRYGRRANG</sequence>
<accession>Q3J2R9</accession>
<evidence type="ECO:0000313" key="2">
    <source>
        <dbReference type="Proteomes" id="UP000002703"/>
    </source>
</evidence>
<gene>
    <name evidence="1" type="ORF">RSP_2759</name>
</gene>
<dbReference type="Proteomes" id="UP000002703">
    <property type="component" value="Chromosome 1"/>
</dbReference>